<reference evidence="1" key="2">
    <citation type="journal article" date="2023" name="IMA Fungus">
        <title>Comparative genomic study of the Penicillium genus elucidates a diverse pangenome and 15 lateral gene transfer events.</title>
        <authorList>
            <person name="Petersen C."/>
            <person name="Sorensen T."/>
            <person name="Nielsen M.R."/>
            <person name="Sondergaard T.E."/>
            <person name="Sorensen J.L."/>
            <person name="Fitzpatrick D.A."/>
            <person name="Frisvad J.C."/>
            <person name="Nielsen K.L."/>
        </authorList>
    </citation>
    <scope>NUCLEOTIDE SEQUENCE</scope>
    <source>
        <strain evidence="1">IBT 16125</strain>
    </source>
</reference>
<dbReference type="Proteomes" id="UP001213681">
    <property type="component" value="Unassembled WGS sequence"/>
</dbReference>
<evidence type="ECO:0000313" key="1">
    <source>
        <dbReference type="EMBL" id="KAJ5456114.1"/>
    </source>
</evidence>
<name>A0AAD6G4J1_9EURO</name>
<proteinExistence type="predicted"/>
<reference evidence="1" key="1">
    <citation type="submission" date="2022-12" db="EMBL/GenBank/DDBJ databases">
        <authorList>
            <person name="Petersen C."/>
        </authorList>
    </citation>
    <scope>NUCLEOTIDE SEQUENCE</scope>
    <source>
        <strain evidence="1">IBT 16125</strain>
    </source>
</reference>
<sequence length="132" mass="14456">MAPFEINKLKFLVNCGAFDRYLNGAPSGVLTLLAYQRNADDEVIVYVGEVFCRVPDCEHRKATPVAAAPAKRPLLLKRGGEVNKGEVLRILGLNARKDVPCAACKAADLPKRCIFNKAICDHLATFDIPEES</sequence>
<dbReference type="RefSeq" id="XP_056768486.1">
    <property type="nucleotide sequence ID" value="XM_056907079.1"/>
</dbReference>
<gene>
    <name evidence="1" type="ORF">N7458_003697</name>
</gene>
<comment type="caution">
    <text evidence="1">The sequence shown here is derived from an EMBL/GenBank/DDBJ whole genome shotgun (WGS) entry which is preliminary data.</text>
</comment>
<keyword evidence="2" id="KW-1185">Reference proteome</keyword>
<dbReference type="AlphaFoldDB" id="A0AAD6G4J1"/>
<dbReference type="GeneID" id="81597322"/>
<accession>A0AAD6G4J1</accession>
<evidence type="ECO:0000313" key="2">
    <source>
        <dbReference type="Proteomes" id="UP001213681"/>
    </source>
</evidence>
<dbReference type="EMBL" id="JAPVEA010000003">
    <property type="protein sequence ID" value="KAJ5456114.1"/>
    <property type="molecule type" value="Genomic_DNA"/>
</dbReference>
<protein>
    <submittedName>
        <fullName evidence="1">Uncharacterized protein</fullName>
    </submittedName>
</protein>
<organism evidence="1 2">
    <name type="scientific">Penicillium daleae</name>
    <dbReference type="NCBI Taxonomy" id="63821"/>
    <lineage>
        <taxon>Eukaryota</taxon>
        <taxon>Fungi</taxon>
        <taxon>Dikarya</taxon>
        <taxon>Ascomycota</taxon>
        <taxon>Pezizomycotina</taxon>
        <taxon>Eurotiomycetes</taxon>
        <taxon>Eurotiomycetidae</taxon>
        <taxon>Eurotiales</taxon>
        <taxon>Aspergillaceae</taxon>
        <taxon>Penicillium</taxon>
    </lineage>
</organism>